<protein>
    <recommendedName>
        <fullName evidence="3">DUF1440 domain-containing protein</fullName>
    </recommendedName>
</protein>
<evidence type="ECO:0000313" key="2">
    <source>
        <dbReference type="Proteomes" id="UP000503278"/>
    </source>
</evidence>
<name>A0A7L5E3F6_9SPHI</name>
<gene>
    <name evidence="1" type="ORF">HH214_19365</name>
</gene>
<accession>A0A7L5E3F6</accession>
<dbReference type="AlphaFoldDB" id="A0A7L5E3F6"/>
<dbReference type="Proteomes" id="UP000503278">
    <property type="component" value="Chromosome"/>
</dbReference>
<dbReference type="KEGG" id="mrob:HH214_19365"/>
<keyword evidence="2" id="KW-1185">Reference proteome</keyword>
<evidence type="ECO:0008006" key="3">
    <source>
        <dbReference type="Google" id="ProtNLM"/>
    </source>
</evidence>
<organism evidence="1 2">
    <name type="scientific">Mucilaginibacter robiniae</name>
    <dbReference type="NCBI Taxonomy" id="2728022"/>
    <lineage>
        <taxon>Bacteria</taxon>
        <taxon>Pseudomonadati</taxon>
        <taxon>Bacteroidota</taxon>
        <taxon>Sphingobacteriia</taxon>
        <taxon>Sphingobacteriales</taxon>
        <taxon>Sphingobacteriaceae</taxon>
        <taxon>Mucilaginibacter</taxon>
    </lineage>
</organism>
<dbReference type="EMBL" id="CP051682">
    <property type="protein sequence ID" value="QJD97882.1"/>
    <property type="molecule type" value="Genomic_DNA"/>
</dbReference>
<dbReference type="RefSeq" id="WP_169610452.1">
    <property type="nucleotide sequence ID" value="NZ_CP051682.1"/>
</dbReference>
<proteinExistence type="predicted"/>
<reference evidence="1 2" key="1">
    <citation type="submission" date="2020-04" db="EMBL/GenBank/DDBJ databases">
        <title>Genome sequencing of novel species.</title>
        <authorList>
            <person name="Heo J."/>
            <person name="Kim S.-J."/>
            <person name="Kim J.-S."/>
            <person name="Hong S.-B."/>
            <person name="Kwon S.-W."/>
        </authorList>
    </citation>
    <scope>NUCLEOTIDE SEQUENCE [LARGE SCALE GENOMIC DNA]</scope>
    <source>
        <strain evidence="1 2">F39-2</strain>
    </source>
</reference>
<evidence type="ECO:0000313" key="1">
    <source>
        <dbReference type="EMBL" id="QJD97882.1"/>
    </source>
</evidence>
<sequence length="181" mass="19152">MKVKEENILGELGSALGKGLLAGLAGTAAITLSQMIEMQITKRGPSEAPVKVASEVTGVQPTSEDKKEKVGMEVHFAYGTSWGVARGLLGLLGLKGLPATLVHFGAIWATELIMLPKYDAAPPATEQEPKTLAVDALHHAVYALAAGFAYDALDAGGKHERKLNKLVDQLHVKGILDKFKS</sequence>